<sequence length="239" mass="25671">MSWWRHRGPRPVAVVYSDDATGPRDGDDTGALAAMLAATRWGFQVITAGPRGRTSVQEALSRPDVVLYAQPGADGDDDQAFRRQKRDKRAIRRFVSDGGFYLGVCMGGFLAEPGHFDLFPGRVDEYYSSPGASVTTDDPAVVPVLWRGTPRAMYFQDGGFMVPRRRARSAMTVLAEYTNGSIAAVVAPCGAGRIALCGPHPEAPPAWYREAGLAYGGSTQDLGDDLVDTLMGLRDGSPG</sequence>
<dbReference type="RefSeq" id="WP_378023485.1">
    <property type="nucleotide sequence ID" value="NZ_JBHSKG010000015.1"/>
</dbReference>
<proteinExistence type="predicted"/>
<comment type="caution">
    <text evidence="1">The sequence shown here is derived from an EMBL/GenBank/DDBJ whole genome shotgun (WGS) entry which is preliminary data.</text>
</comment>
<keyword evidence="2" id="KW-1185">Reference proteome</keyword>
<dbReference type="Gene3D" id="3.40.50.880">
    <property type="match status" value="1"/>
</dbReference>
<gene>
    <name evidence="1" type="ORF">ACFPK1_24045</name>
</gene>
<dbReference type="EMBL" id="JBHSKG010000015">
    <property type="protein sequence ID" value="MFC5141331.1"/>
    <property type="molecule type" value="Genomic_DNA"/>
</dbReference>
<dbReference type="SUPFAM" id="SSF52317">
    <property type="entry name" value="Class I glutamine amidotransferase-like"/>
    <property type="match status" value="1"/>
</dbReference>
<organism evidence="1 2">
    <name type="scientific">Actinomycetospora rhizophila</name>
    <dbReference type="NCBI Taxonomy" id="1416876"/>
    <lineage>
        <taxon>Bacteria</taxon>
        <taxon>Bacillati</taxon>
        <taxon>Actinomycetota</taxon>
        <taxon>Actinomycetes</taxon>
        <taxon>Pseudonocardiales</taxon>
        <taxon>Pseudonocardiaceae</taxon>
        <taxon>Actinomycetospora</taxon>
    </lineage>
</organism>
<dbReference type="Proteomes" id="UP001596175">
    <property type="component" value="Unassembled WGS sequence"/>
</dbReference>
<reference evidence="2" key="1">
    <citation type="journal article" date="2019" name="Int. J. Syst. Evol. Microbiol.">
        <title>The Global Catalogue of Microorganisms (GCM) 10K type strain sequencing project: providing services to taxonomists for standard genome sequencing and annotation.</title>
        <authorList>
            <consortium name="The Broad Institute Genomics Platform"/>
            <consortium name="The Broad Institute Genome Sequencing Center for Infectious Disease"/>
            <person name="Wu L."/>
            <person name="Ma J."/>
        </authorList>
    </citation>
    <scope>NUCLEOTIDE SEQUENCE [LARGE SCALE GENOMIC DNA]</scope>
    <source>
        <strain evidence="2">XZYJ18</strain>
    </source>
</reference>
<evidence type="ECO:0008006" key="3">
    <source>
        <dbReference type="Google" id="ProtNLM"/>
    </source>
</evidence>
<accession>A0ABV9ZL57</accession>
<evidence type="ECO:0000313" key="1">
    <source>
        <dbReference type="EMBL" id="MFC5141331.1"/>
    </source>
</evidence>
<name>A0ABV9ZL57_9PSEU</name>
<evidence type="ECO:0000313" key="2">
    <source>
        <dbReference type="Proteomes" id="UP001596175"/>
    </source>
</evidence>
<protein>
    <recommendedName>
        <fullName evidence="3">Biotin-protein ligase N-terminal domain-containing protein</fullName>
    </recommendedName>
</protein>
<dbReference type="InterPro" id="IPR029062">
    <property type="entry name" value="Class_I_gatase-like"/>
</dbReference>